<keyword evidence="1" id="KW-0812">Transmembrane</keyword>
<keyword evidence="1" id="KW-0472">Membrane</keyword>
<reference evidence="2 3" key="1">
    <citation type="submission" date="2020-08" db="EMBL/GenBank/DDBJ databases">
        <title>Sequencing the genomes of 1000 actinobacteria strains.</title>
        <authorList>
            <person name="Klenk H.-P."/>
        </authorList>
    </citation>
    <scope>NUCLEOTIDE SEQUENCE [LARGE SCALE GENOMIC DNA]</scope>
    <source>
        <strain evidence="2 3">DSM 43149</strain>
    </source>
</reference>
<sequence length="244" mass="24911">MSTPIVTETETQPAPPAQRRGRWILIGGALAVVLVAAGGWFAYDRVIKEDPGVAACNAMREHADAVQGGAAAPMTGAEYATARAQFEESRYDDIREHGTSLIDLVSQIQKLGKDPGAGALAYLGPLATHTTGLQTACANHGVTLDLNLAGGGAPAGKAATTACAEVFQPGKVVDEGTAQAGCTGPGGQVRYVSAFECTDGRRLYQVDATTGAAAGYGFGGKPYVASADAAKDAKYGQAYRSCVG</sequence>
<gene>
    <name evidence="2" type="ORF">BJ971_003780</name>
</gene>
<dbReference type="AlphaFoldDB" id="A0A7W7HYP7"/>
<comment type="caution">
    <text evidence="2">The sequence shown here is derived from an EMBL/GenBank/DDBJ whole genome shotgun (WGS) entry which is preliminary data.</text>
</comment>
<evidence type="ECO:0000313" key="2">
    <source>
        <dbReference type="EMBL" id="MBB4763224.1"/>
    </source>
</evidence>
<keyword evidence="3" id="KW-1185">Reference proteome</keyword>
<dbReference type="Proteomes" id="UP000578112">
    <property type="component" value="Unassembled WGS sequence"/>
</dbReference>
<protein>
    <submittedName>
        <fullName evidence="2">Uncharacterized protein</fullName>
    </submittedName>
</protein>
<keyword evidence="1" id="KW-1133">Transmembrane helix</keyword>
<evidence type="ECO:0000256" key="1">
    <source>
        <dbReference type="SAM" id="Phobius"/>
    </source>
</evidence>
<dbReference type="EMBL" id="JACHNH010000001">
    <property type="protein sequence ID" value="MBB4763224.1"/>
    <property type="molecule type" value="Genomic_DNA"/>
</dbReference>
<evidence type="ECO:0000313" key="3">
    <source>
        <dbReference type="Proteomes" id="UP000578112"/>
    </source>
</evidence>
<accession>A0A7W7HYP7</accession>
<feature type="transmembrane region" description="Helical" evidence="1">
    <location>
        <begin position="23"/>
        <end position="43"/>
    </location>
</feature>
<organism evidence="2 3">
    <name type="scientific">Actinoplanes digitatis</name>
    <dbReference type="NCBI Taxonomy" id="1868"/>
    <lineage>
        <taxon>Bacteria</taxon>
        <taxon>Bacillati</taxon>
        <taxon>Actinomycetota</taxon>
        <taxon>Actinomycetes</taxon>
        <taxon>Micromonosporales</taxon>
        <taxon>Micromonosporaceae</taxon>
        <taxon>Actinoplanes</taxon>
    </lineage>
</organism>
<name>A0A7W7HYP7_9ACTN</name>
<dbReference type="RefSeq" id="WP_184994556.1">
    <property type="nucleotide sequence ID" value="NZ_BOMK01000010.1"/>
</dbReference>
<proteinExistence type="predicted"/>